<accession>A0A2M7G522</accession>
<evidence type="ECO:0000313" key="3">
    <source>
        <dbReference type="Proteomes" id="UP000231019"/>
    </source>
</evidence>
<reference evidence="2 3" key="1">
    <citation type="submission" date="2017-09" db="EMBL/GenBank/DDBJ databases">
        <title>Depth-based differentiation of microbial function through sediment-hosted aquifers and enrichment of novel symbionts in the deep terrestrial subsurface.</title>
        <authorList>
            <person name="Probst A.J."/>
            <person name="Ladd B."/>
            <person name="Jarett J.K."/>
            <person name="Geller-Mcgrath D.E."/>
            <person name="Sieber C.M."/>
            <person name="Emerson J.B."/>
            <person name="Anantharaman K."/>
            <person name="Thomas B.C."/>
            <person name="Malmstrom R."/>
            <person name="Stieglmeier M."/>
            <person name="Klingl A."/>
            <person name="Woyke T."/>
            <person name="Ryan C.M."/>
            <person name="Banfield J.F."/>
        </authorList>
    </citation>
    <scope>NUCLEOTIDE SEQUENCE [LARGE SCALE GENOMIC DNA]</scope>
    <source>
        <strain evidence="2">CG17_big_fil_post_rev_8_21_14_2_50_48_46</strain>
    </source>
</reference>
<dbReference type="AlphaFoldDB" id="A0A2M7G522"/>
<feature type="compositionally biased region" description="Polar residues" evidence="1">
    <location>
        <begin position="24"/>
        <end position="41"/>
    </location>
</feature>
<comment type="caution">
    <text evidence="2">The sequence shown here is derived from an EMBL/GenBank/DDBJ whole genome shotgun (WGS) entry which is preliminary data.</text>
</comment>
<dbReference type="Proteomes" id="UP000231019">
    <property type="component" value="Unassembled WGS sequence"/>
</dbReference>
<evidence type="ECO:0000313" key="2">
    <source>
        <dbReference type="EMBL" id="PIW16634.1"/>
    </source>
</evidence>
<proteinExistence type="predicted"/>
<name>A0A2M7G522_9BACT</name>
<evidence type="ECO:0000256" key="1">
    <source>
        <dbReference type="SAM" id="MobiDB-lite"/>
    </source>
</evidence>
<feature type="region of interest" description="Disordered" evidence="1">
    <location>
        <begin position="1"/>
        <end position="61"/>
    </location>
</feature>
<dbReference type="EMBL" id="PFFQ01000037">
    <property type="protein sequence ID" value="PIW16634.1"/>
    <property type="molecule type" value="Genomic_DNA"/>
</dbReference>
<organism evidence="2 3">
    <name type="scientific">bacterium (Candidatus Blackallbacteria) CG17_big_fil_post_rev_8_21_14_2_50_48_46</name>
    <dbReference type="NCBI Taxonomy" id="2014261"/>
    <lineage>
        <taxon>Bacteria</taxon>
        <taxon>Candidatus Blackallbacteria</taxon>
    </lineage>
</organism>
<gene>
    <name evidence="2" type="ORF">COW36_12770</name>
</gene>
<sequence>MSKQQKGSPLEAGGRWCRGEIPERQNTQEGQGLGASSNTRKAWNKPLKSRPAMAKGQEWQVPVTVADTQECKTLKA</sequence>
<protein>
    <submittedName>
        <fullName evidence="2">Uncharacterized protein</fullName>
    </submittedName>
</protein>